<name>A0A4C1U895_EUMVA</name>
<dbReference type="EMBL" id="BGZK01000142">
    <property type="protein sequence ID" value="GBP22622.1"/>
    <property type="molecule type" value="Genomic_DNA"/>
</dbReference>
<sequence length="107" mass="11764">MQTSKRNTRKCSSPGLVPIAHGQTQPLAVTKPWILDCRPTPVGRRLVRDTSPRTSRSRFPALPDPCRFLVPRHGDSARGANADASTLAVLSLYSESERANSRQITLN</sequence>
<proteinExistence type="predicted"/>
<comment type="caution">
    <text evidence="1">The sequence shown here is derived from an EMBL/GenBank/DDBJ whole genome shotgun (WGS) entry which is preliminary data.</text>
</comment>
<organism evidence="1 2">
    <name type="scientific">Eumeta variegata</name>
    <name type="common">Bagworm moth</name>
    <name type="synonym">Eumeta japonica</name>
    <dbReference type="NCBI Taxonomy" id="151549"/>
    <lineage>
        <taxon>Eukaryota</taxon>
        <taxon>Metazoa</taxon>
        <taxon>Ecdysozoa</taxon>
        <taxon>Arthropoda</taxon>
        <taxon>Hexapoda</taxon>
        <taxon>Insecta</taxon>
        <taxon>Pterygota</taxon>
        <taxon>Neoptera</taxon>
        <taxon>Endopterygota</taxon>
        <taxon>Lepidoptera</taxon>
        <taxon>Glossata</taxon>
        <taxon>Ditrysia</taxon>
        <taxon>Tineoidea</taxon>
        <taxon>Psychidae</taxon>
        <taxon>Oiketicinae</taxon>
        <taxon>Eumeta</taxon>
    </lineage>
</organism>
<protein>
    <submittedName>
        <fullName evidence="1">Uncharacterized protein</fullName>
    </submittedName>
</protein>
<gene>
    <name evidence="1" type="ORF">EVAR_13902_1</name>
</gene>
<evidence type="ECO:0000313" key="1">
    <source>
        <dbReference type="EMBL" id="GBP22622.1"/>
    </source>
</evidence>
<reference evidence="1 2" key="1">
    <citation type="journal article" date="2019" name="Commun. Biol.">
        <title>The bagworm genome reveals a unique fibroin gene that provides high tensile strength.</title>
        <authorList>
            <person name="Kono N."/>
            <person name="Nakamura H."/>
            <person name="Ohtoshi R."/>
            <person name="Tomita M."/>
            <person name="Numata K."/>
            <person name="Arakawa K."/>
        </authorList>
    </citation>
    <scope>NUCLEOTIDE SEQUENCE [LARGE SCALE GENOMIC DNA]</scope>
</reference>
<keyword evidence="2" id="KW-1185">Reference proteome</keyword>
<dbReference type="Proteomes" id="UP000299102">
    <property type="component" value="Unassembled WGS sequence"/>
</dbReference>
<evidence type="ECO:0000313" key="2">
    <source>
        <dbReference type="Proteomes" id="UP000299102"/>
    </source>
</evidence>
<accession>A0A4C1U895</accession>
<dbReference type="AlphaFoldDB" id="A0A4C1U895"/>